<dbReference type="Pfam" id="PF00679">
    <property type="entry name" value="EFG_C"/>
    <property type="match status" value="1"/>
</dbReference>
<evidence type="ECO:0000256" key="5">
    <source>
        <dbReference type="ARBA" id="ARBA00022917"/>
    </source>
</evidence>
<accession>A0A386HKZ3</accession>
<dbReference type="RefSeq" id="WP_119984726.1">
    <property type="nucleotide sequence ID" value="NZ_CP032489.1"/>
</dbReference>
<dbReference type="FunFam" id="3.30.70.240:FF:000007">
    <property type="entry name" value="Translation factor GUF1, mitochondrial"/>
    <property type="match status" value="1"/>
</dbReference>
<evidence type="ECO:0000256" key="3">
    <source>
        <dbReference type="ARBA" id="ARBA00022741"/>
    </source>
</evidence>
<evidence type="ECO:0000256" key="1">
    <source>
        <dbReference type="ARBA" id="ARBA00005454"/>
    </source>
</evidence>
<dbReference type="InterPro" id="IPR000640">
    <property type="entry name" value="EFG_V-like"/>
</dbReference>
<comment type="catalytic activity">
    <reaction evidence="8 11">
        <text>GTP + H2O = GDP + phosphate + H(+)</text>
        <dbReference type="Rhea" id="RHEA:19669"/>
        <dbReference type="ChEBI" id="CHEBI:15377"/>
        <dbReference type="ChEBI" id="CHEBI:15378"/>
        <dbReference type="ChEBI" id="CHEBI:37565"/>
        <dbReference type="ChEBI" id="CHEBI:43474"/>
        <dbReference type="ChEBI" id="CHEBI:58189"/>
        <dbReference type="EC" id="3.6.5.n1"/>
    </reaction>
</comment>
<dbReference type="Gene3D" id="3.40.50.300">
    <property type="entry name" value="P-loop containing nucleotide triphosphate hydrolases"/>
    <property type="match status" value="1"/>
</dbReference>
<dbReference type="PROSITE" id="PS51722">
    <property type="entry name" value="G_TR_2"/>
    <property type="match status" value="1"/>
</dbReference>
<keyword evidence="3 11" id="KW-0547">Nucleotide-binding</keyword>
<dbReference type="GO" id="GO:0005886">
    <property type="term" value="C:plasma membrane"/>
    <property type="evidence" value="ECO:0007669"/>
    <property type="project" value="UniProtKB-SubCell"/>
</dbReference>
<dbReference type="InterPro" id="IPR013842">
    <property type="entry name" value="LepA_CTD"/>
</dbReference>
<keyword evidence="14" id="KW-1185">Reference proteome</keyword>
<dbReference type="Pfam" id="PF00009">
    <property type="entry name" value="GTP_EFTU"/>
    <property type="match status" value="1"/>
</dbReference>
<dbReference type="InterPro" id="IPR035647">
    <property type="entry name" value="EFG_III/V"/>
</dbReference>
<evidence type="ECO:0000256" key="9">
    <source>
        <dbReference type="ARBA" id="ARBA00057626"/>
    </source>
</evidence>
<dbReference type="Proteomes" id="UP000266118">
    <property type="component" value="Chromosome"/>
</dbReference>
<keyword evidence="4 11" id="KW-0378">Hydrolase</keyword>
<keyword evidence="6 11" id="KW-0342">GTP-binding</keyword>
<dbReference type="FunFam" id="3.30.70.2570:FF:000001">
    <property type="entry name" value="Translation factor GUF1, mitochondrial"/>
    <property type="match status" value="1"/>
</dbReference>
<keyword evidence="5 11" id="KW-0648">Protein biosynthesis</keyword>
<reference evidence="13 14" key="1">
    <citation type="submission" date="2018-09" db="EMBL/GenBank/DDBJ databases">
        <title>Arachidicoccus sp. nov., a bacterium isolated from soil.</title>
        <authorList>
            <person name="Weon H.-Y."/>
            <person name="Kwon S.-W."/>
            <person name="Lee S.A."/>
        </authorList>
    </citation>
    <scope>NUCLEOTIDE SEQUENCE [LARGE SCALE GENOMIC DNA]</scope>
    <source>
        <strain evidence="13 14">KIS59-12</strain>
    </source>
</reference>
<dbReference type="Pfam" id="PF03144">
    <property type="entry name" value="GTP_EFTU_D2"/>
    <property type="match status" value="1"/>
</dbReference>
<dbReference type="SUPFAM" id="SSF54980">
    <property type="entry name" value="EF-G C-terminal domain-like"/>
    <property type="match status" value="2"/>
</dbReference>
<evidence type="ECO:0000256" key="2">
    <source>
        <dbReference type="ARBA" id="ARBA00022475"/>
    </source>
</evidence>
<dbReference type="PANTHER" id="PTHR43512:SF4">
    <property type="entry name" value="TRANSLATION FACTOR GUF1 HOMOLOG, CHLOROPLASTIC"/>
    <property type="match status" value="1"/>
</dbReference>
<dbReference type="AlphaFoldDB" id="A0A386HKZ3"/>
<dbReference type="FunFam" id="2.40.30.10:FF:000015">
    <property type="entry name" value="Translation factor GUF1, mitochondrial"/>
    <property type="match status" value="1"/>
</dbReference>
<proteinExistence type="inferred from homology"/>
<comment type="subcellular location">
    <subcellularLocation>
        <location evidence="11">Cell membrane</location>
        <topology evidence="11">Peripheral membrane protein</topology>
        <orientation evidence="11">Cytoplasmic side</orientation>
    </subcellularLocation>
</comment>
<dbReference type="Gene3D" id="3.30.70.2570">
    <property type="entry name" value="Elongation factor 4, C-terminal domain"/>
    <property type="match status" value="1"/>
</dbReference>
<dbReference type="GO" id="GO:0045727">
    <property type="term" value="P:positive regulation of translation"/>
    <property type="evidence" value="ECO:0007669"/>
    <property type="project" value="UniProtKB-UniRule"/>
</dbReference>
<dbReference type="EC" id="3.6.5.n1" evidence="11"/>
<dbReference type="FunFam" id="3.30.70.870:FF:000004">
    <property type="entry name" value="Translation factor GUF1, mitochondrial"/>
    <property type="match status" value="1"/>
</dbReference>
<keyword evidence="2 11" id="KW-1003">Cell membrane</keyword>
<evidence type="ECO:0000256" key="7">
    <source>
        <dbReference type="ARBA" id="ARBA00023136"/>
    </source>
</evidence>
<evidence type="ECO:0000259" key="12">
    <source>
        <dbReference type="PROSITE" id="PS51722"/>
    </source>
</evidence>
<dbReference type="CDD" id="cd03699">
    <property type="entry name" value="EF4_II"/>
    <property type="match status" value="1"/>
</dbReference>
<dbReference type="InterPro" id="IPR035654">
    <property type="entry name" value="LepA_IV"/>
</dbReference>
<dbReference type="KEGG" id="ark:D6B99_02395"/>
<evidence type="ECO:0000256" key="11">
    <source>
        <dbReference type="HAMAP-Rule" id="MF_00071"/>
    </source>
</evidence>
<feature type="binding site" evidence="11">
    <location>
        <begin position="130"/>
        <end position="133"/>
    </location>
    <ligand>
        <name>GTP</name>
        <dbReference type="ChEBI" id="CHEBI:37565"/>
    </ligand>
</feature>
<dbReference type="Gene3D" id="2.40.30.10">
    <property type="entry name" value="Translation factors"/>
    <property type="match status" value="1"/>
</dbReference>
<keyword evidence="13" id="KW-0251">Elongation factor</keyword>
<keyword evidence="7 11" id="KW-0472">Membrane</keyword>
<dbReference type="CDD" id="cd03709">
    <property type="entry name" value="lepA_C"/>
    <property type="match status" value="1"/>
</dbReference>
<comment type="similarity">
    <text evidence="10">Belongs to the GTP-binding elongation factor family. LepA subfamily.</text>
</comment>
<dbReference type="GO" id="GO:0005525">
    <property type="term" value="F:GTP binding"/>
    <property type="evidence" value="ECO:0007669"/>
    <property type="project" value="UniProtKB-UniRule"/>
</dbReference>
<dbReference type="InterPro" id="IPR038363">
    <property type="entry name" value="LepA_C_sf"/>
</dbReference>
<dbReference type="CDD" id="cd16260">
    <property type="entry name" value="EF4_III"/>
    <property type="match status" value="1"/>
</dbReference>
<evidence type="ECO:0000256" key="8">
    <source>
        <dbReference type="ARBA" id="ARBA00050293"/>
    </source>
</evidence>
<dbReference type="InterPro" id="IPR000795">
    <property type="entry name" value="T_Tr_GTP-bd_dom"/>
</dbReference>
<evidence type="ECO:0000313" key="13">
    <source>
        <dbReference type="EMBL" id="AYD46567.1"/>
    </source>
</evidence>
<dbReference type="GO" id="GO:0003924">
    <property type="term" value="F:GTPase activity"/>
    <property type="evidence" value="ECO:0007669"/>
    <property type="project" value="UniProtKB-UniRule"/>
</dbReference>
<gene>
    <name evidence="11 13" type="primary">lepA</name>
    <name evidence="13" type="ORF">D6B99_02395</name>
</gene>
<sequence>MKQIRNFCIIAHIDHGKSTLADRLLEHTHTIGEREMMNQVLDDMDLEREKGITIKSKAIQMEYVVDKIGYTFNLIDTPGHVDFSYEVSRALAACEGALLLVDATQGIQAQTISNLYLAIENNLEIIPVINKIDMDGAMIPEVKDQIIDLIGCKEEDILLASGKSGIGIEEILHAIVARIPSPTGDEKAPLQALIFDSVFNSFRGIIAYFRVYNGTIKKGDKIKFINTGEEYYADEVGKLGIGMIPTKEVKAGDVGYIITGIKNAKEVKVGDTITLPANPGTSIKGFEEVKPMVFAGIFPVVTEDFEELRDCMEKLQLNDASLTFELETSQALGFGFRCGFLGLLHMEIIQERLEREFNQTVITTVPNVSFIAYTTRNEKITVNNPGQMPETTKLDRIEEPFIRAQIITQADYTGNILTLCLGKRGILINQTYLTQTRVELTFEMPLTEIVFDFYDKLKSQTRGYASFDYTPLDYRASDIVKMDILLNNEKVDALSALIHRSRSQDFGRKLCEKLKELLPRQQFQIAIQAAIGAKIISRENISAMRKDVTAKCYGGDISRKRKLLEKQKEGKKRMRQIGNVEVPQEAFLAVLKLDD</sequence>
<comment type="function">
    <text evidence="9 11">Required for accurate and efficient protein synthesis under certain stress conditions. May act as a fidelity factor of the translation reaction, by catalyzing a one-codon backward translocation of tRNAs on improperly translocated ribosomes. Back-translocation proceeds from a post-translocation (POST) complex to a pre-translocation (PRE) complex, thus giving elongation factor G a second chance to translocate the tRNAs correctly. Binds to ribosomes in a GTP-dependent manner.</text>
</comment>
<evidence type="ECO:0000256" key="10">
    <source>
        <dbReference type="ARBA" id="ARBA00061052"/>
    </source>
</evidence>
<comment type="similarity">
    <text evidence="1 11">Belongs to the TRAFAC class translation factor GTPase superfamily. Classic translation factor GTPase family. LepA subfamily.</text>
</comment>
<dbReference type="EMBL" id="CP032489">
    <property type="protein sequence ID" value="AYD46567.1"/>
    <property type="molecule type" value="Genomic_DNA"/>
</dbReference>
<dbReference type="InterPro" id="IPR005225">
    <property type="entry name" value="Small_GTP-bd"/>
</dbReference>
<evidence type="ECO:0000313" key="14">
    <source>
        <dbReference type="Proteomes" id="UP000266118"/>
    </source>
</evidence>
<dbReference type="GO" id="GO:0043022">
    <property type="term" value="F:ribosome binding"/>
    <property type="evidence" value="ECO:0007669"/>
    <property type="project" value="UniProtKB-UniRule"/>
</dbReference>
<dbReference type="Pfam" id="PF06421">
    <property type="entry name" value="LepA_C"/>
    <property type="match status" value="1"/>
</dbReference>
<dbReference type="SUPFAM" id="SSF52540">
    <property type="entry name" value="P-loop containing nucleoside triphosphate hydrolases"/>
    <property type="match status" value="1"/>
</dbReference>
<dbReference type="PANTHER" id="PTHR43512">
    <property type="entry name" value="TRANSLATION FACTOR GUF1-RELATED"/>
    <property type="match status" value="1"/>
</dbReference>
<protein>
    <recommendedName>
        <fullName evidence="11">Elongation factor 4</fullName>
        <shortName evidence="11">EF-4</shortName>
        <ecNumber evidence="11">3.6.5.n1</ecNumber>
    </recommendedName>
    <alternativeName>
        <fullName evidence="11">Ribosomal back-translocase LepA</fullName>
    </alternativeName>
</protein>
<dbReference type="InterPro" id="IPR006297">
    <property type="entry name" value="EF-4"/>
</dbReference>
<dbReference type="NCBIfam" id="TIGR00231">
    <property type="entry name" value="small_GTP"/>
    <property type="match status" value="1"/>
</dbReference>
<dbReference type="HAMAP" id="MF_00071">
    <property type="entry name" value="LepA"/>
    <property type="match status" value="1"/>
</dbReference>
<dbReference type="FunFam" id="3.40.50.300:FF:000078">
    <property type="entry name" value="Elongation factor 4"/>
    <property type="match status" value="1"/>
</dbReference>
<dbReference type="GO" id="GO:0003746">
    <property type="term" value="F:translation elongation factor activity"/>
    <property type="evidence" value="ECO:0007669"/>
    <property type="project" value="UniProtKB-UniRule"/>
</dbReference>
<dbReference type="Gene3D" id="3.30.70.240">
    <property type="match status" value="1"/>
</dbReference>
<dbReference type="Gene3D" id="3.30.70.870">
    <property type="entry name" value="Elongation Factor G (Translational Gtpase), domain 3"/>
    <property type="match status" value="1"/>
</dbReference>
<feature type="binding site" evidence="11">
    <location>
        <begin position="14"/>
        <end position="19"/>
    </location>
    <ligand>
        <name>GTP</name>
        <dbReference type="ChEBI" id="CHEBI:37565"/>
    </ligand>
</feature>
<name>A0A386HKZ3_9BACT</name>
<dbReference type="OrthoDB" id="9801591at2"/>
<evidence type="ECO:0000256" key="4">
    <source>
        <dbReference type="ARBA" id="ARBA00022801"/>
    </source>
</evidence>
<dbReference type="NCBIfam" id="TIGR01393">
    <property type="entry name" value="lepA"/>
    <property type="match status" value="1"/>
</dbReference>
<dbReference type="InterPro" id="IPR004161">
    <property type="entry name" value="EFTu-like_2"/>
</dbReference>
<dbReference type="PRINTS" id="PR00315">
    <property type="entry name" value="ELONGATNFCT"/>
</dbReference>
<organism evidence="13 14">
    <name type="scientific">Arachidicoccus soli</name>
    <dbReference type="NCBI Taxonomy" id="2341117"/>
    <lineage>
        <taxon>Bacteria</taxon>
        <taxon>Pseudomonadati</taxon>
        <taxon>Bacteroidota</taxon>
        <taxon>Chitinophagia</taxon>
        <taxon>Chitinophagales</taxon>
        <taxon>Chitinophagaceae</taxon>
        <taxon>Arachidicoccus</taxon>
    </lineage>
</organism>
<evidence type="ECO:0000256" key="6">
    <source>
        <dbReference type="ARBA" id="ARBA00023134"/>
    </source>
</evidence>
<dbReference type="InterPro" id="IPR027417">
    <property type="entry name" value="P-loop_NTPase"/>
</dbReference>
<dbReference type="CDD" id="cd01890">
    <property type="entry name" value="LepA"/>
    <property type="match status" value="1"/>
</dbReference>
<feature type="domain" description="Tr-type G" evidence="12">
    <location>
        <begin position="2"/>
        <end position="183"/>
    </location>
</feature>